<evidence type="ECO:0000313" key="2">
    <source>
        <dbReference type="EMBL" id="UWP85537.1"/>
    </source>
</evidence>
<dbReference type="SUPFAM" id="SSF53850">
    <property type="entry name" value="Periplasmic binding protein-like II"/>
    <property type="match status" value="1"/>
</dbReference>
<reference evidence="2" key="1">
    <citation type="submission" date="2021-04" db="EMBL/GenBank/DDBJ databases">
        <authorList>
            <person name="Hartkoorn R.C."/>
            <person name="Beaudoing E."/>
            <person name="Hot D."/>
        </authorList>
    </citation>
    <scope>NUCLEOTIDE SEQUENCE</scope>
    <source>
        <strain evidence="2">NRRL B-16292</strain>
    </source>
</reference>
<dbReference type="InterPro" id="IPR015168">
    <property type="entry name" value="SsuA/THI5"/>
</dbReference>
<dbReference type="Pfam" id="PF09084">
    <property type="entry name" value="NMT1"/>
    <property type="match status" value="1"/>
</dbReference>
<dbReference type="Gene3D" id="3.40.190.10">
    <property type="entry name" value="Periplasmic binding protein-like II"/>
    <property type="match status" value="2"/>
</dbReference>
<dbReference type="RefSeq" id="WP_259863666.1">
    <property type="nucleotide sequence ID" value="NZ_BAAAST010000014.1"/>
</dbReference>
<evidence type="ECO:0000259" key="1">
    <source>
        <dbReference type="Pfam" id="PF09084"/>
    </source>
</evidence>
<dbReference type="Proteomes" id="UP001059617">
    <property type="component" value="Chromosome"/>
</dbReference>
<dbReference type="EMBL" id="CP073720">
    <property type="protein sequence ID" value="UWP85537.1"/>
    <property type="molecule type" value="Genomic_DNA"/>
</dbReference>
<protein>
    <submittedName>
        <fullName evidence="2">ABC transporter substrate-binding protein</fullName>
    </submittedName>
</protein>
<name>A0ABY5W640_9ACTN</name>
<reference evidence="2" key="2">
    <citation type="submission" date="2022-09" db="EMBL/GenBank/DDBJ databases">
        <title>Biosynthetic gene clusters of Dactylosporangioum fulvum.</title>
        <authorList>
            <person name="Caradec T."/>
        </authorList>
    </citation>
    <scope>NUCLEOTIDE SEQUENCE</scope>
    <source>
        <strain evidence="2">NRRL B-16292</strain>
    </source>
</reference>
<feature type="domain" description="SsuA/THI5-like" evidence="1">
    <location>
        <begin position="64"/>
        <end position="212"/>
    </location>
</feature>
<keyword evidence="3" id="KW-1185">Reference proteome</keyword>
<sequence>MATLVAALLISGCASDKEPARATTDAPSKVVIGVGGKYLANYASLWAAHEEFSKIEKKYGTTIRYEEFSKGADALYGMLGGSLQLCVISPTNGLTAAASGKDVKYVAATYVGSGLMLIGAKKHEKTYGTDIKAFKGKSLGFYGPGFTQAVAKKVLESAGLSWDDVNPVALGSGGAFAPSLGQGRVDFAVADISVAVSAINQGAAYMVSNLNDPQTGGKLVGDSLGVGMIYPGDFIKKYPNLAQDLVTGLIKGLSLVQGAGDDAAAVYALMPKEFKDVNRQESFTEQWPYLRPSFASDGGFSDSQIKGTLGLGDLDPKTLPSDYFDPTYVDEAYKSLGIQRPTN</sequence>
<dbReference type="PANTHER" id="PTHR30024">
    <property type="entry name" value="ALIPHATIC SULFONATES-BINDING PROTEIN-RELATED"/>
    <property type="match status" value="1"/>
</dbReference>
<proteinExistence type="predicted"/>
<gene>
    <name evidence="2" type="ORF">Dfulv_15355</name>
</gene>
<dbReference type="PANTHER" id="PTHR30024:SF42">
    <property type="entry name" value="ALIPHATIC SULFONATES-BINDING PROTEIN-RELATED"/>
    <property type="match status" value="1"/>
</dbReference>
<organism evidence="2 3">
    <name type="scientific">Dactylosporangium fulvum</name>
    <dbReference type="NCBI Taxonomy" id="53359"/>
    <lineage>
        <taxon>Bacteria</taxon>
        <taxon>Bacillati</taxon>
        <taxon>Actinomycetota</taxon>
        <taxon>Actinomycetes</taxon>
        <taxon>Micromonosporales</taxon>
        <taxon>Micromonosporaceae</taxon>
        <taxon>Dactylosporangium</taxon>
    </lineage>
</organism>
<evidence type="ECO:0000313" key="3">
    <source>
        <dbReference type="Proteomes" id="UP001059617"/>
    </source>
</evidence>
<accession>A0ABY5W640</accession>